<dbReference type="Proteomes" id="UP000825483">
    <property type="component" value="Unassembled WGS sequence"/>
</dbReference>
<dbReference type="CDD" id="cd17574">
    <property type="entry name" value="REC_OmpR"/>
    <property type="match status" value="1"/>
</dbReference>
<dbReference type="InterPro" id="IPR016032">
    <property type="entry name" value="Sig_transdc_resp-reg_C-effctor"/>
</dbReference>
<keyword evidence="5" id="KW-0804">Transcription</keyword>
<dbReference type="GO" id="GO:0032993">
    <property type="term" value="C:protein-DNA complex"/>
    <property type="evidence" value="ECO:0007669"/>
    <property type="project" value="TreeGrafter"/>
</dbReference>
<accession>A0A9R1C8Y3</accession>
<keyword evidence="1 6" id="KW-0597">Phosphoprotein</keyword>
<evidence type="ECO:0000256" key="5">
    <source>
        <dbReference type="ARBA" id="ARBA00023163"/>
    </source>
</evidence>
<evidence type="ECO:0000256" key="3">
    <source>
        <dbReference type="ARBA" id="ARBA00023015"/>
    </source>
</evidence>
<dbReference type="Gene3D" id="6.10.250.690">
    <property type="match status" value="1"/>
</dbReference>
<comment type="caution">
    <text evidence="10">The sequence shown here is derived from an EMBL/GenBank/DDBJ whole genome shotgun (WGS) entry which is preliminary data.</text>
</comment>
<dbReference type="Pfam" id="PF00072">
    <property type="entry name" value="Response_reg"/>
    <property type="match status" value="1"/>
</dbReference>
<dbReference type="RefSeq" id="WP_223927312.1">
    <property type="nucleotide sequence ID" value="NZ_BPTU01000003.1"/>
</dbReference>
<organism evidence="10 11">
    <name type="scientific">Prevotella lacticifex</name>
    <dbReference type="NCBI Taxonomy" id="2854755"/>
    <lineage>
        <taxon>Bacteria</taxon>
        <taxon>Pseudomonadati</taxon>
        <taxon>Bacteroidota</taxon>
        <taxon>Bacteroidia</taxon>
        <taxon>Bacteroidales</taxon>
        <taxon>Prevotellaceae</taxon>
        <taxon>Prevotella</taxon>
    </lineage>
</organism>
<dbReference type="Gene3D" id="3.40.50.2300">
    <property type="match status" value="1"/>
</dbReference>
<dbReference type="InterPro" id="IPR001867">
    <property type="entry name" value="OmpR/PhoB-type_DNA-bd"/>
</dbReference>
<dbReference type="GeneID" id="72467968"/>
<sequence length="232" mass="26428">MNKKKILLVEDEENLALILKDTLEAQGYEIIVAPDGEDGLNLYYQFAPDVVVTDVMMPKLNGFEMVKRIRQSDKNTPVLFLTAKIAVSDVVEGFSIGANDYLRKPFSIQELMARIKSLVKISSMFNNGQGDHSQKNVISIGEYKLNYNKQILYYHDKEISISNREAELLKILAENAFENVDYKDILLKLWGNDGIYASKSLQVFITKLRHKLANDEAINIINVRGEGYKLVY</sequence>
<dbReference type="SMART" id="SM00448">
    <property type="entry name" value="REC"/>
    <property type="match status" value="1"/>
</dbReference>
<dbReference type="AlphaFoldDB" id="A0A9R1C8Y3"/>
<evidence type="ECO:0000256" key="6">
    <source>
        <dbReference type="PROSITE-ProRule" id="PRU00169"/>
    </source>
</evidence>
<keyword evidence="3" id="KW-0805">Transcription regulation</keyword>
<evidence type="ECO:0000256" key="7">
    <source>
        <dbReference type="PROSITE-ProRule" id="PRU01091"/>
    </source>
</evidence>
<dbReference type="EMBL" id="BPUB01000001">
    <property type="protein sequence ID" value="GJG58187.1"/>
    <property type="molecule type" value="Genomic_DNA"/>
</dbReference>
<dbReference type="InterPro" id="IPR036388">
    <property type="entry name" value="WH-like_DNA-bd_sf"/>
</dbReference>
<dbReference type="InterPro" id="IPR011006">
    <property type="entry name" value="CheY-like_superfamily"/>
</dbReference>
<dbReference type="FunFam" id="3.40.50.2300:FF:000001">
    <property type="entry name" value="DNA-binding response regulator PhoB"/>
    <property type="match status" value="1"/>
</dbReference>
<evidence type="ECO:0000313" key="11">
    <source>
        <dbReference type="Proteomes" id="UP000825483"/>
    </source>
</evidence>
<evidence type="ECO:0000259" key="9">
    <source>
        <dbReference type="PROSITE" id="PS51755"/>
    </source>
</evidence>
<dbReference type="Pfam" id="PF00486">
    <property type="entry name" value="Trans_reg_C"/>
    <property type="match status" value="1"/>
</dbReference>
<feature type="DNA-binding region" description="OmpR/PhoB-type" evidence="7">
    <location>
        <begin position="135"/>
        <end position="232"/>
    </location>
</feature>
<dbReference type="SMART" id="SM00862">
    <property type="entry name" value="Trans_reg_C"/>
    <property type="match status" value="1"/>
</dbReference>
<keyword evidence="4 7" id="KW-0238">DNA-binding</keyword>
<evidence type="ECO:0000256" key="1">
    <source>
        <dbReference type="ARBA" id="ARBA00022553"/>
    </source>
</evidence>
<dbReference type="PROSITE" id="PS51755">
    <property type="entry name" value="OMPR_PHOB"/>
    <property type="match status" value="1"/>
</dbReference>
<feature type="domain" description="Response regulatory" evidence="8">
    <location>
        <begin position="5"/>
        <end position="119"/>
    </location>
</feature>
<protein>
    <submittedName>
        <fullName evidence="10">DNA-binding response regulator</fullName>
    </submittedName>
</protein>
<dbReference type="PANTHER" id="PTHR48111">
    <property type="entry name" value="REGULATOR OF RPOS"/>
    <property type="match status" value="1"/>
</dbReference>
<keyword evidence="2" id="KW-0902">Two-component regulatory system</keyword>
<dbReference type="GO" id="GO:0000976">
    <property type="term" value="F:transcription cis-regulatory region binding"/>
    <property type="evidence" value="ECO:0007669"/>
    <property type="project" value="TreeGrafter"/>
</dbReference>
<dbReference type="PANTHER" id="PTHR48111:SF40">
    <property type="entry name" value="PHOSPHATE REGULON TRANSCRIPTIONAL REGULATORY PROTEIN PHOB"/>
    <property type="match status" value="1"/>
</dbReference>
<name>A0A9R1C8Y3_9BACT</name>
<dbReference type="InterPro" id="IPR039420">
    <property type="entry name" value="WalR-like"/>
</dbReference>
<reference evidence="10" key="1">
    <citation type="journal article" date="2022" name="Int. J. Syst. Evol. Microbiol.">
        <title>Prevotella lacticifex sp. nov., isolated from the rumen of cows.</title>
        <authorList>
            <person name="Shinkai T."/>
            <person name="Ikeyama N."/>
            <person name="Kumagai M."/>
            <person name="Ohmori H."/>
            <person name="Sakamoto M."/>
            <person name="Ohkuma M."/>
            <person name="Mitsumori M."/>
        </authorList>
    </citation>
    <scope>NUCLEOTIDE SEQUENCE</scope>
    <source>
        <strain evidence="10">R5076</strain>
    </source>
</reference>
<gene>
    <name evidence="10" type="ORF">PRLR5076_10380</name>
</gene>
<dbReference type="GO" id="GO:0006355">
    <property type="term" value="P:regulation of DNA-templated transcription"/>
    <property type="evidence" value="ECO:0007669"/>
    <property type="project" value="InterPro"/>
</dbReference>
<dbReference type="Gene3D" id="1.10.10.10">
    <property type="entry name" value="Winged helix-like DNA-binding domain superfamily/Winged helix DNA-binding domain"/>
    <property type="match status" value="1"/>
</dbReference>
<evidence type="ECO:0000256" key="2">
    <source>
        <dbReference type="ARBA" id="ARBA00023012"/>
    </source>
</evidence>
<dbReference type="SUPFAM" id="SSF46894">
    <property type="entry name" value="C-terminal effector domain of the bipartite response regulators"/>
    <property type="match status" value="1"/>
</dbReference>
<evidence type="ECO:0000313" key="10">
    <source>
        <dbReference type="EMBL" id="GJG58187.1"/>
    </source>
</evidence>
<dbReference type="CDD" id="cd00383">
    <property type="entry name" value="trans_reg_C"/>
    <property type="match status" value="1"/>
</dbReference>
<dbReference type="PROSITE" id="PS50110">
    <property type="entry name" value="RESPONSE_REGULATORY"/>
    <property type="match status" value="1"/>
</dbReference>
<keyword evidence="11" id="KW-1185">Reference proteome</keyword>
<feature type="modified residue" description="4-aspartylphosphate" evidence="6">
    <location>
        <position position="54"/>
    </location>
</feature>
<evidence type="ECO:0000259" key="8">
    <source>
        <dbReference type="PROSITE" id="PS50110"/>
    </source>
</evidence>
<evidence type="ECO:0000256" key="4">
    <source>
        <dbReference type="ARBA" id="ARBA00023125"/>
    </source>
</evidence>
<feature type="domain" description="OmpR/PhoB-type" evidence="9">
    <location>
        <begin position="135"/>
        <end position="232"/>
    </location>
</feature>
<dbReference type="SUPFAM" id="SSF52172">
    <property type="entry name" value="CheY-like"/>
    <property type="match status" value="1"/>
</dbReference>
<dbReference type="GO" id="GO:0005829">
    <property type="term" value="C:cytosol"/>
    <property type="evidence" value="ECO:0007669"/>
    <property type="project" value="TreeGrafter"/>
</dbReference>
<dbReference type="InterPro" id="IPR001789">
    <property type="entry name" value="Sig_transdc_resp-reg_receiver"/>
</dbReference>
<proteinExistence type="predicted"/>
<dbReference type="GO" id="GO:0000156">
    <property type="term" value="F:phosphorelay response regulator activity"/>
    <property type="evidence" value="ECO:0007669"/>
    <property type="project" value="TreeGrafter"/>
</dbReference>